<feature type="signal peptide" evidence="2">
    <location>
        <begin position="1"/>
        <end position="23"/>
    </location>
</feature>
<keyword evidence="4" id="KW-1185">Reference proteome</keyword>
<organism evidence="3 4">
    <name type="scientific">Gigaspora margarita</name>
    <dbReference type="NCBI Taxonomy" id="4874"/>
    <lineage>
        <taxon>Eukaryota</taxon>
        <taxon>Fungi</taxon>
        <taxon>Fungi incertae sedis</taxon>
        <taxon>Mucoromycota</taxon>
        <taxon>Glomeromycotina</taxon>
        <taxon>Glomeromycetes</taxon>
        <taxon>Diversisporales</taxon>
        <taxon>Gigasporaceae</taxon>
        <taxon>Gigaspora</taxon>
    </lineage>
</organism>
<reference evidence="3 4" key="1">
    <citation type="submission" date="2021-06" db="EMBL/GenBank/DDBJ databases">
        <authorList>
            <person name="Kallberg Y."/>
            <person name="Tangrot J."/>
            <person name="Rosling A."/>
        </authorList>
    </citation>
    <scope>NUCLEOTIDE SEQUENCE [LARGE SCALE GENOMIC DNA]</scope>
    <source>
        <strain evidence="3 4">120-4 pot B 10/14</strain>
    </source>
</reference>
<sequence length="89" mass="8595">MILTKNTIILFFVCIFIASGVFAQEATTSAAAPGGAKAPTPSSSGAAAASPAATSSPGAAKGAASSVRVDSFEMIIGSCAALIIGGLLY</sequence>
<evidence type="ECO:0000313" key="3">
    <source>
        <dbReference type="EMBL" id="CAG8721757.1"/>
    </source>
</evidence>
<evidence type="ECO:0000256" key="1">
    <source>
        <dbReference type="SAM" id="MobiDB-lite"/>
    </source>
</evidence>
<feature type="chain" id="PRO_5045865966" evidence="2">
    <location>
        <begin position="24"/>
        <end position="89"/>
    </location>
</feature>
<dbReference type="Proteomes" id="UP000789901">
    <property type="component" value="Unassembled WGS sequence"/>
</dbReference>
<evidence type="ECO:0000313" key="4">
    <source>
        <dbReference type="Proteomes" id="UP000789901"/>
    </source>
</evidence>
<accession>A0ABN7V2G7</accession>
<keyword evidence="2" id="KW-0732">Signal</keyword>
<gene>
    <name evidence="3" type="ORF">GMARGA_LOCUS13584</name>
</gene>
<feature type="region of interest" description="Disordered" evidence="1">
    <location>
        <begin position="31"/>
        <end position="60"/>
    </location>
</feature>
<protein>
    <submittedName>
        <fullName evidence="3">9990_t:CDS:1</fullName>
    </submittedName>
</protein>
<name>A0ABN7V2G7_GIGMA</name>
<proteinExistence type="predicted"/>
<comment type="caution">
    <text evidence="3">The sequence shown here is derived from an EMBL/GenBank/DDBJ whole genome shotgun (WGS) entry which is preliminary data.</text>
</comment>
<dbReference type="EMBL" id="CAJVQB010008667">
    <property type="protein sequence ID" value="CAG8721757.1"/>
    <property type="molecule type" value="Genomic_DNA"/>
</dbReference>
<evidence type="ECO:0000256" key="2">
    <source>
        <dbReference type="SAM" id="SignalP"/>
    </source>
</evidence>